<dbReference type="Proteomes" id="UP000766904">
    <property type="component" value="Unassembled WGS sequence"/>
</dbReference>
<comment type="similarity">
    <text evidence="1">Belongs to the peptidase S1C family.</text>
</comment>
<accession>A0A8J8Q3L3</accession>
<evidence type="ECO:0000313" key="6">
    <source>
        <dbReference type="EMBL" id="TYL38776.1"/>
    </source>
</evidence>
<dbReference type="PRINTS" id="PR00834">
    <property type="entry name" value="PROTEASES2C"/>
</dbReference>
<evidence type="ECO:0000256" key="2">
    <source>
        <dbReference type="ARBA" id="ARBA00022670"/>
    </source>
</evidence>
<feature type="region of interest" description="Disordered" evidence="4">
    <location>
        <begin position="51"/>
        <end position="73"/>
    </location>
</feature>
<evidence type="ECO:0000256" key="1">
    <source>
        <dbReference type="ARBA" id="ARBA00010541"/>
    </source>
</evidence>
<proteinExistence type="inferred from homology"/>
<organism evidence="6 7">
    <name type="scientific">Natronococcus pandeyae</name>
    <dbReference type="NCBI Taxonomy" id="2055836"/>
    <lineage>
        <taxon>Archaea</taxon>
        <taxon>Methanobacteriati</taxon>
        <taxon>Methanobacteriota</taxon>
        <taxon>Stenosarchaea group</taxon>
        <taxon>Halobacteria</taxon>
        <taxon>Halobacteriales</taxon>
        <taxon>Natrialbaceae</taxon>
        <taxon>Natronococcus</taxon>
    </lineage>
</organism>
<feature type="domain" description="PDZ" evidence="5">
    <location>
        <begin position="280"/>
        <end position="359"/>
    </location>
</feature>
<dbReference type="SMART" id="SM00228">
    <property type="entry name" value="PDZ"/>
    <property type="match status" value="1"/>
</dbReference>
<gene>
    <name evidence="6" type="ORF">CV102_09685</name>
</gene>
<name>A0A8J8Q3L3_9EURY</name>
<protein>
    <recommendedName>
        <fullName evidence="5">PDZ domain-containing protein</fullName>
    </recommendedName>
</protein>
<reference evidence="6" key="1">
    <citation type="submission" date="2017-11" db="EMBL/GenBank/DDBJ databases">
        <authorList>
            <person name="Kajale S.C."/>
            <person name="Sharma A."/>
        </authorList>
    </citation>
    <scope>NUCLEOTIDE SEQUENCE</scope>
    <source>
        <strain evidence="6">LS1_42</strain>
    </source>
</reference>
<dbReference type="GO" id="GO:0006508">
    <property type="term" value="P:proteolysis"/>
    <property type="evidence" value="ECO:0007669"/>
    <property type="project" value="UniProtKB-KW"/>
</dbReference>
<dbReference type="InterPro" id="IPR051201">
    <property type="entry name" value="Chloro_Bact_Ser_Proteases"/>
</dbReference>
<evidence type="ECO:0000259" key="5">
    <source>
        <dbReference type="SMART" id="SM00228"/>
    </source>
</evidence>
<dbReference type="AlphaFoldDB" id="A0A8J8Q3L3"/>
<dbReference type="InterPro" id="IPR036034">
    <property type="entry name" value="PDZ_sf"/>
</dbReference>
<dbReference type="InterPro" id="IPR001478">
    <property type="entry name" value="PDZ"/>
</dbReference>
<sequence>MRPITETESMTDAGQPDRTASDGRDAASSYRRHVLRRFAVGSTVAAAGCLGTTGGRRADGARTDETTFRSEDGSQQVRSVDEAREAVVRISTDRAVAEEGGEPIPVFGSGFVIDPSGIVVTNSHVVTGVDSLDVSVGRTQASPDVTVLGVAECADLAVLELAGEEYAHLAWYGDLPERGLDVWALGFPDGDSYAPTDGTISRTTKTANAWVAIDAEIEHTAELRGGNSGGPLVTADGRVVGVNYAATNPFATVDETEQFAIGATVAREVVETVRRGTAPTSIGIHGVAVPTDDRFPAGIRVSSVMSDSLASAVGIQPGDVLTAVANAHVGRDGTVREYCAALDAADLTDELPLQVYRDGTLLTGALNGDALEPAVDLATPVLERSDDPYAEYATVTDETGTIWLDVPTEWTDRTYGRTDLGPSLVAAPDLERFQGTFRTPGLWILLSSALDRDAERILAELRNQHCPVTQLAPYDDGLYTGVSQLQGGCGDTGSATVTLVAEPRGRSFVLVLFVHLVDERDRVALDRILAAFHHRD</sequence>
<dbReference type="Gene3D" id="2.40.10.10">
    <property type="entry name" value="Trypsin-like serine proteases"/>
    <property type="match status" value="2"/>
</dbReference>
<feature type="region of interest" description="Disordered" evidence="4">
    <location>
        <begin position="1"/>
        <end position="27"/>
    </location>
</feature>
<dbReference type="Pfam" id="PF13365">
    <property type="entry name" value="Trypsin_2"/>
    <property type="match status" value="1"/>
</dbReference>
<keyword evidence="7" id="KW-1185">Reference proteome</keyword>
<dbReference type="InterPro" id="IPR001940">
    <property type="entry name" value="Peptidase_S1C"/>
</dbReference>
<dbReference type="EMBL" id="PHNJ01000004">
    <property type="protein sequence ID" value="TYL38776.1"/>
    <property type="molecule type" value="Genomic_DNA"/>
</dbReference>
<evidence type="ECO:0000256" key="3">
    <source>
        <dbReference type="ARBA" id="ARBA00022801"/>
    </source>
</evidence>
<feature type="compositionally biased region" description="Basic and acidic residues" evidence="4">
    <location>
        <begin position="56"/>
        <end position="72"/>
    </location>
</feature>
<dbReference type="SUPFAM" id="SSF50494">
    <property type="entry name" value="Trypsin-like serine proteases"/>
    <property type="match status" value="1"/>
</dbReference>
<keyword evidence="3" id="KW-0378">Hydrolase</keyword>
<dbReference type="GO" id="GO:0004252">
    <property type="term" value="F:serine-type endopeptidase activity"/>
    <property type="evidence" value="ECO:0007669"/>
    <property type="project" value="InterPro"/>
</dbReference>
<dbReference type="SUPFAM" id="SSF50156">
    <property type="entry name" value="PDZ domain-like"/>
    <property type="match status" value="1"/>
</dbReference>
<comment type="caution">
    <text evidence="6">The sequence shown here is derived from an EMBL/GenBank/DDBJ whole genome shotgun (WGS) entry which is preliminary data.</text>
</comment>
<keyword evidence="2" id="KW-0645">Protease</keyword>
<dbReference type="InterPro" id="IPR043504">
    <property type="entry name" value="Peptidase_S1_PA_chymotrypsin"/>
</dbReference>
<evidence type="ECO:0000313" key="7">
    <source>
        <dbReference type="Proteomes" id="UP000766904"/>
    </source>
</evidence>
<feature type="compositionally biased region" description="Polar residues" evidence="4">
    <location>
        <begin position="1"/>
        <end position="12"/>
    </location>
</feature>
<evidence type="ECO:0000256" key="4">
    <source>
        <dbReference type="SAM" id="MobiDB-lite"/>
    </source>
</evidence>
<dbReference type="Gene3D" id="2.30.42.10">
    <property type="match status" value="1"/>
</dbReference>
<dbReference type="PANTHER" id="PTHR43343:SF3">
    <property type="entry name" value="PROTEASE DO-LIKE 8, CHLOROPLASTIC"/>
    <property type="match status" value="1"/>
</dbReference>
<dbReference type="PANTHER" id="PTHR43343">
    <property type="entry name" value="PEPTIDASE S12"/>
    <property type="match status" value="1"/>
</dbReference>
<dbReference type="InterPro" id="IPR009003">
    <property type="entry name" value="Peptidase_S1_PA"/>
</dbReference>